<gene>
    <name evidence="2" type="ORF">NSED_00295</name>
</gene>
<dbReference type="InterPro" id="IPR029767">
    <property type="entry name" value="WecB-like"/>
</dbReference>
<sequence>MSIFGTRPEIIRLSRIFAKLETNFEHIMVNTNQNFTPELNRIFFKDLKIRKPDYNLKVNTGNYGKEIGEIIEKSEKIILKEKPDVLLILGDTNSGLAAIPASHHGIKIVHLEAGMRAYDFRMPEEKNRVLIDHLSSVLLPYTNYSRENLIRENIHTSKIYVVGNPIIEVINYFTKQIENSSVLEKMKLGTKDYFLITAHRSENVDDPKSLEKIFSGLEKIHLKFKKRIIYPIHPRTLSKIKKKIPKCIECIKPLGFFDFTKLEKNAFCIITDSGTVPEEALFFGVPCVTIRESTERPEYIEAGGNILSGLEPDNLVKSVKLITSSKNKLEWINSLGDNKTSDRVANILSGKIERQKF</sequence>
<dbReference type="EMBL" id="CP003843">
    <property type="protein sequence ID" value="AFS81871.1"/>
    <property type="molecule type" value="Genomic_DNA"/>
</dbReference>
<evidence type="ECO:0000313" key="2">
    <source>
        <dbReference type="EMBL" id="AFS81871.1"/>
    </source>
</evidence>
<dbReference type="NCBIfam" id="TIGR00236">
    <property type="entry name" value="wecB"/>
    <property type="match status" value="1"/>
</dbReference>
<organism evidence="2 3">
    <name type="scientific">Candidatus Nitrosopumilus sediminis</name>
    <dbReference type="NCBI Taxonomy" id="1229909"/>
    <lineage>
        <taxon>Archaea</taxon>
        <taxon>Nitrososphaerota</taxon>
        <taxon>Nitrososphaeria</taxon>
        <taxon>Nitrosopumilales</taxon>
        <taxon>Nitrosopumilaceae</taxon>
        <taxon>Nitrosopumilus</taxon>
    </lineage>
</organism>
<proteinExistence type="predicted"/>
<dbReference type="CDD" id="cd03786">
    <property type="entry name" value="GTB_UDP-GlcNAc_2-Epimerase"/>
    <property type="match status" value="1"/>
</dbReference>
<protein>
    <submittedName>
        <fullName evidence="2">UDP-N-acetylglucosamine 2-epimerase</fullName>
    </submittedName>
</protein>
<dbReference type="STRING" id="1229909.NSED_00295"/>
<dbReference type="PANTHER" id="PTHR43174">
    <property type="entry name" value="UDP-N-ACETYLGLUCOSAMINE 2-EPIMERASE"/>
    <property type="match status" value="1"/>
</dbReference>
<evidence type="ECO:0000313" key="3">
    <source>
        <dbReference type="Proteomes" id="UP000006100"/>
    </source>
</evidence>
<dbReference type="PANTHER" id="PTHR43174:SF1">
    <property type="entry name" value="UDP-N-ACETYLGLUCOSAMINE 2-EPIMERASE"/>
    <property type="match status" value="1"/>
</dbReference>
<feature type="domain" description="UDP-N-acetylglucosamine 2-epimerase" evidence="1">
    <location>
        <begin position="21"/>
        <end position="348"/>
    </location>
</feature>
<dbReference type="eggNOG" id="arCOG01392">
    <property type="taxonomic scope" value="Archaea"/>
</dbReference>
<dbReference type="Pfam" id="PF02350">
    <property type="entry name" value="Epimerase_2"/>
    <property type="match status" value="1"/>
</dbReference>
<dbReference type="InterPro" id="IPR003331">
    <property type="entry name" value="UDP_GlcNAc_Epimerase_2_dom"/>
</dbReference>
<reference evidence="2 3" key="1">
    <citation type="journal article" date="2012" name="J. Bacteriol.">
        <title>Draft Genome Sequence of an Ammonia-Oxidizing Archaeon, "Candidatus Nitrosopumilus sediminis" AR2, from Svalbard in the Arctic Circle.</title>
        <authorList>
            <person name="Park S.J."/>
            <person name="Kim J.G."/>
            <person name="Jung M.Y."/>
            <person name="Kim S.J."/>
            <person name="Cha I.T."/>
            <person name="Ghai R."/>
            <person name="Martin-Cuadrado A.B."/>
            <person name="Rodriguez-Valera F."/>
            <person name="Rhee S.K."/>
        </authorList>
    </citation>
    <scope>NUCLEOTIDE SEQUENCE [LARGE SCALE GENOMIC DNA]</scope>
    <source>
        <strain evidence="2 3">AR2</strain>
    </source>
</reference>
<name>K0BC07_9ARCH</name>
<dbReference type="PATRIC" id="fig|1229909.8.peg.60"/>
<dbReference type="SUPFAM" id="SSF53756">
    <property type="entry name" value="UDP-Glycosyltransferase/glycogen phosphorylase"/>
    <property type="match status" value="1"/>
</dbReference>
<dbReference type="Gene3D" id="3.40.50.2000">
    <property type="entry name" value="Glycogen Phosphorylase B"/>
    <property type="match status" value="2"/>
</dbReference>
<dbReference type="Proteomes" id="UP000006100">
    <property type="component" value="Chromosome"/>
</dbReference>
<dbReference type="HOGENOM" id="CLU_041674_0_0_2"/>
<dbReference type="AlphaFoldDB" id="K0BC07"/>
<keyword evidence="3" id="KW-1185">Reference proteome</keyword>
<accession>K0BC07</accession>
<evidence type="ECO:0000259" key="1">
    <source>
        <dbReference type="Pfam" id="PF02350"/>
    </source>
</evidence>
<dbReference type="KEGG" id="nir:NSED_00295"/>